<keyword evidence="1" id="KW-0732">Signal</keyword>
<protein>
    <submittedName>
        <fullName evidence="3">Uncharacterized protein LOC115884384</fullName>
    </submittedName>
</protein>
<dbReference type="GeneID" id="115884384"/>
<dbReference type="KEGG" id="soy:115884384"/>
<dbReference type="RefSeq" id="XP_030758804.1">
    <property type="nucleotide sequence ID" value="XM_030902944.1"/>
</dbReference>
<dbReference type="PANTHER" id="PTHR47890">
    <property type="entry name" value="LD24308P"/>
    <property type="match status" value="1"/>
</dbReference>
<feature type="chain" id="PRO_5026846450" evidence="1">
    <location>
        <begin position="19"/>
        <end position="1309"/>
    </location>
</feature>
<keyword evidence="2" id="KW-1185">Reference proteome</keyword>
<accession>A0A6J2Y6V8</accession>
<organism evidence="2 3">
    <name type="scientific">Sitophilus oryzae</name>
    <name type="common">Rice weevil</name>
    <name type="synonym">Curculio oryzae</name>
    <dbReference type="NCBI Taxonomy" id="7048"/>
    <lineage>
        <taxon>Eukaryota</taxon>
        <taxon>Metazoa</taxon>
        <taxon>Ecdysozoa</taxon>
        <taxon>Arthropoda</taxon>
        <taxon>Hexapoda</taxon>
        <taxon>Insecta</taxon>
        <taxon>Pterygota</taxon>
        <taxon>Neoptera</taxon>
        <taxon>Endopterygota</taxon>
        <taxon>Coleoptera</taxon>
        <taxon>Polyphaga</taxon>
        <taxon>Cucujiformia</taxon>
        <taxon>Curculionidae</taxon>
        <taxon>Dryophthorinae</taxon>
        <taxon>Sitophilus</taxon>
    </lineage>
</organism>
<name>A0A6J2Y6V8_SITOR</name>
<feature type="signal peptide" evidence="1">
    <location>
        <begin position="1"/>
        <end position="18"/>
    </location>
</feature>
<proteinExistence type="predicted"/>
<dbReference type="PANTHER" id="PTHR47890:SF1">
    <property type="entry name" value="LD24308P"/>
    <property type="match status" value="1"/>
</dbReference>
<dbReference type="InterPro" id="IPR032062">
    <property type="entry name" value="DUF4803"/>
</dbReference>
<dbReference type="Proteomes" id="UP000504635">
    <property type="component" value="Unplaced"/>
</dbReference>
<reference evidence="3" key="1">
    <citation type="submission" date="2025-08" db="UniProtKB">
        <authorList>
            <consortium name="RefSeq"/>
        </authorList>
    </citation>
    <scope>IDENTIFICATION</scope>
    <source>
        <tissue evidence="3">Gonads</tissue>
    </source>
</reference>
<gene>
    <name evidence="3" type="primary">LOC115884384</name>
</gene>
<evidence type="ECO:0000313" key="3">
    <source>
        <dbReference type="RefSeq" id="XP_030758804.1"/>
    </source>
</evidence>
<evidence type="ECO:0000313" key="2">
    <source>
        <dbReference type="Proteomes" id="UP000504635"/>
    </source>
</evidence>
<dbReference type="Pfam" id="PF16061">
    <property type="entry name" value="DUF4803"/>
    <property type="match status" value="2"/>
</dbReference>
<dbReference type="OrthoDB" id="6366357at2759"/>
<dbReference type="InParanoid" id="A0A6J2Y6V8"/>
<sequence>MLLNLLLILSLLTFEVLASKKFLLVDKLRLDFHDLEKELWSSTTDDETALVRRFYEYDQKLQQVPEDIIESLEPLTHLPAFLNLYAELKAIHYNYESFREYQKGLLSKLEDHEYISLDSILYHVRNKKSGTKVSIERIFEISGILANGTKNDTLMIQIPAILWNSFWCKNYQQSPQQLSYNLYNVFTLANLKAYVMEQFTCFIKKLFQEDDALKQAEISRKAYEKRVKSTVSFLDFALPNDIWKCDPKRFKEGKNFEQFTLFLQGHIQNEADMSPSKTCRNTCSNYYSTKRETCYDHTSLFCQKERQCNGRIYECIFIESNADVCLSTSPLRKYEFVKYKSGRTLGKNNFCSHLLPIKSWTRWFVRCHYCMCICDDKHVLSDRYISLRSVNADTEYNRVITGVRVVKKNKIIHIQIQEGKLLPYGLIDQNTVRWKPVDDYKITDPGVYNKKDYFMLTYSERSMALDDIQETMEGYVVTGVRFNLINGRIYFVVHFNLFNWANGTVEQKKGHDVYGTTQRRSKIDLKKADVPTKSPGPPSMVNFGSSGQYLEFTHTDFERDVAQTAIPFFDAQEVVAKPAVPLMGAGILYRGRESYGGFVTPIIKTYDYIKHLDNFVSDKWVFHQSDKNLDISVLSTSQSLSIAHNDVHEREKKEYIQFFFGTVMVHTQFKMFRIISLFLLAGAIVCNDVILVDRLRMEFLNMEEELWKYVLWETPNIDLGDSELYLVNKFSEYDERIKQMPEDILLGLNPIKHIHSFILLYPELRQTENLYEKFRQYLQDQKNATLGDKRIIENMVDSDEIIRDISNKKMGANVTVHNVYDLTFGSENMILKIFEFLEDDYYCKDMFQSQRQVYYNLYNAVALNGLKSYVMLQFVNLMRQVEQGGKGNYTDEAIIIRNNFERRVNETMTVFRGAMELATDKLWRCDPKYHSLGETYDEFTRLLQGHVQNEVDMNPRGTCTKNCAAYYTSKNYGCYDEDSDYCTNMEKCNGKIFGCNFIESHMEICTSKTRSRRYNFIKFESGKYYGKQSSCWKKPVDSWYRWFFHCSYCMCLCDDPNINSDRFINLRPVLSDTKKNRVVTGVRFVKIDRIMHIQIQEGQLLPFGYINQSTVHWVPVNSYKITDTGVFEGRDFYMMSYEKRSMALDDVKIDKLNYVVTGVKFQVVDSKLRLQIHINPVDWNAGLVLKSADNYVYKATGGVNKVSVSSNADIPTLAKNTEVDIGNNAYVEFTHTGFEADAAQTTIPFIDIQPVYNDPAVPLKGVGVQYRGTKGYGGFIAPTIHSYDFSKLLLVRFPKYDFRTNSPYEIEVN</sequence>
<evidence type="ECO:0000256" key="1">
    <source>
        <dbReference type="SAM" id="SignalP"/>
    </source>
</evidence>